<protein>
    <recommendedName>
        <fullName evidence="5">C2H2-type domain-containing protein</fullName>
    </recommendedName>
</protein>
<dbReference type="OrthoDB" id="3033142at2759"/>
<evidence type="ECO:0000313" key="3">
    <source>
        <dbReference type="EMBL" id="OBZ75096.1"/>
    </source>
</evidence>
<gene>
    <name evidence="3" type="ORF">A0H81_04197</name>
</gene>
<evidence type="ECO:0000256" key="1">
    <source>
        <dbReference type="SAM" id="Coils"/>
    </source>
</evidence>
<accession>A0A1C7MFG0</accession>
<comment type="caution">
    <text evidence="3">The sequence shown here is derived from an EMBL/GenBank/DDBJ whole genome shotgun (WGS) entry which is preliminary data.</text>
</comment>
<keyword evidence="1" id="KW-0175">Coiled coil</keyword>
<feature type="coiled-coil region" evidence="1">
    <location>
        <begin position="464"/>
        <end position="521"/>
    </location>
</feature>
<dbReference type="EMBL" id="LUGG01000004">
    <property type="protein sequence ID" value="OBZ75096.1"/>
    <property type="molecule type" value="Genomic_DNA"/>
</dbReference>
<dbReference type="Proteomes" id="UP000092993">
    <property type="component" value="Unassembled WGS sequence"/>
</dbReference>
<proteinExistence type="predicted"/>
<evidence type="ECO:0000256" key="2">
    <source>
        <dbReference type="SAM" id="MobiDB-lite"/>
    </source>
</evidence>
<sequence length="1090" mass="124309">MASSFLTNDRLTRAQVLEQRLADAELHARFEEPLNVHHHKKLAKATLKNHALILKYWTEFVTYYQSKPPVIAQKYAYLSTKIVPGCMIPSAEHIKEFVRWMAMSLVGRLDAYISKNTLNSYVRTFLGFWAFYAGLLLPPETRIQVLAYLQSEDMIVQLTTKIREKPVADMVDVNILIHAMWHDSTHFRTSRMQLQLIYTSLLSAVSGERPGALVEASGYRHSDQAITHGDHSVWIIPCDETTVVIAIVIRIQLLKGHRDDDSFYKEFIIFEESSDRRSACPAMLYLAMALEDNVFEDVQTIDQIFAFIPEYTHHLTIKDDKKALPLLRNEERSPNGWRISANKPLPYYRYLSLLALYSELAGFEAHMTPYCFRRGAANTWSSELTEEQRKLLLGHTPKSSAFYNHYQSRLSTTDVQGVRDERGQRKKAISFIKSIGQMSSTLDPNAPTQLTLAERNALLTDPVILALLERKAELERQVSNLCDQLASGNSRDDDASLLIRIEQTREEIKQVAQKRDTTLRREEDQRLQIMRKNYFAKASFRALNKLAPEKPTKMMAATFSGNDVSNLNSPGTEAASFSNRSISTTASSNDPYTSFLHHIYPSEVVETDSKHLSTSITMLLKMPTCPFPKCYPGEAPTLENKCPNLPRTTVGAHIHMCLQKQKINDASAALDENYVPGQCLWLSCKQKQEIFSDRKTFLKHLDRHLASLHTQIRSPSCRWQIADGVLCGQNECDDWNVHFAEAHAINVEVIARVQFCYFCDTWNVDLSGDKRAWHDHLIGHYGTLYQPFAVRLTDHVDVTPSTTGLLEAQASVEFDIEEGFGGKRPEFHGHIESGIAFTPMICPWCVYDEELSMIIRMMQFASTQAFVHHLSYHRKQLAMIVTIKCPSAEQSDVFAHTEVDMMGDQTSEMNTSDREGEAASRRMHDKTFFTDPQESEAIAGPSNNNVQGQRKKKRISPTEEHWRCCGCHLVYVNILDHIRNATQASCREVAAYRMFDIISRKTIGEKILWLPDSSASGPSKRCRKSDTKGPPKHYCPSHRRQFHDIREHMPDLCKNQTFRIRDESVSRSIWGPSHDFATWAATAPPFEKDD</sequence>
<reference evidence="3 4" key="1">
    <citation type="submission" date="2016-03" db="EMBL/GenBank/DDBJ databases">
        <title>Whole genome sequencing of Grifola frondosa 9006-11.</title>
        <authorList>
            <person name="Min B."/>
            <person name="Park H."/>
            <person name="Kim J.-G."/>
            <person name="Cho H."/>
            <person name="Oh Y.-L."/>
            <person name="Kong W.-S."/>
            <person name="Choi I.-G."/>
        </authorList>
    </citation>
    <scope>NUCLEOTIDE SEQUENCE [LARGE SCALE GENOMIC DNA]</scope>
    <source>
        <strain evidence="3 4">9006-11</strain>
    </source>
</reference>
<evidence type="ECO:0000313" key="4">
    <source>
        <dbReference type="Proteomes" id="UP000092993"/>
    </source>
</evidence>
<feature type="region of interest" description="Disordered" evidence="2">
    <location>
        <begin position="1014"/>
        <end position="1034"/>
    </location>
</feature>
<name>A0A1C7MFG0_GRIFR</name>
<dbReference type="PANTHER" id="PTHR37535:SF3">
    <property type="entry name" value="FLUG DOMAIN-CONTAINING PROTEIN"/>
    <property type="match status" value="1"/>
</dbReference>
<dbReference type="STRING" id="5627.A0A1C7MFG0"/>
<feature type="region of interest" description="Disordered" evidence="2">
    <location>
        <begin position="931"/>
        <end position="953"/>
    </location>
</feature>
<evidence type="ECO:0008006" key="5">
    <source>
        <dbReference type="Google" id="ProtNLM"/>
    </source>
</evidence>
<dbReference type="PANTHER" id="PTHR37535">
    <property type="entry name" value="FLUG DOMAIN PROTEIN"/>
    <property type="match status" value="1"/>
</dbReference>
<dbReference type="Pfam" id="PF11917">
    <property type="entry name" value="DUF3435"/>
    <property type="match status" value="1"/>
</dbReference>
<organism evidence="3 4">
    <name type="scientific">Grifola frondosa</name>
    <name type="common">Maitake</name>
    <name type="synonym">Polyporus frondosus</name>
    <dbReference type="NCBI Taxonomy" id="5627"/>
    <lineage>
        <taxon>Eukaryota</taxon>
        <taxon>Fungi</taxon>
        <taxon>Dikarya</taxon>
        <taxon>Basidiomycota</taxon>
        <taxon>Agaricomycotina</taxon>
        <taxon>Agaricomycetes</taxon>
        <taxon>Polyporales</taxon>
        <taxon>Grifolaceae</taxon>
        <taxon>Grifola</taxon>
    </lineage>
</organism>
<keyword evidence="4" id="KW-1185">Reference proteome</keyword>
<dbReference type="InterPro" id="IPR021842">
    <property type="entry name" value="DUF3435"/>
</dbReference>
<dbReference type="OMA" id="WRISANK"/>
<dbReference type="AlphaFoldDB" id="A0A1C7MFG0"/>